<keyword evidence="4 8" id="KW-0747">Spliceosome</keyword>
<proteinExistence type="inferred from homology"/>
<dbReference type="PANTHER" id="PTHR12111">
    <property type="entry name" value="SPLICING FACTOR YJU2"/>
    <property type="match status" value="1"/>
</dbReference>
<dbReference type="STRING" id="215243.A0A0D2E538"/>
<evidence type="ECO:0000256" key="3">
    <source>
        <dbReference type="ARBA" id="ARBA00022723"/>
    </source>
</evidence>
<dbReference type="EMBL" id="KN847336">
    <property type="protein sequence ID" value="KIW42924.1"/>
    <property type="molecule type" value="Genomic_DNA"/>
</dbReference>
<name>A0A0D2E538_9EURO</name>
<dbReference type="HOGENOM" id="CLU_053603_1_0_1"/>
<feature type="binding site" evidence="8">
    <location>
        <position position="47"/>
    </location>
    <ligand>
        <name>Zn(2+)</name>
        <dbReference type="ChEBI" id="CHEBI:29105"/>
    </ligand>
</feature>
<accession>A0A0D2E538</accession>
<dbReference type="GO" id="GO:0046872">
    <property type="term" value="F:metal ion binding"/>
    <property type="evidence" value="ECO:0007669"/>
    <property type="project" value="UniProtKB-KW"/>
</dbReference>
<evidence type="ECO:0000256" key="5">
    <source>
        <dbReference type="ARBA" id="ARBA00022833"/>
    </source>
</evidence>
<comment type="function">
    <text evidence="8">Part of the spliceosome which catalyzes two sequential transesterification reactions, first the excision of the non-coding intron from pre-mRNA and then the ligation of the coding exons to form the mature mRNA. Plays a role in stabilizing the structure of the spliceosome catalytic core and docking of the branch helix into the active site, producing 5'-exon and lariat intron-3'-intermediates.</text>
</comment>
<comment type="similarity">
    <text evidence="8">Belongs to the CWC16 family. YJU2 subfamily.</text>
</comment>
<protein>
    <recommendedName>
        <fullName evidence="8">Splicing factor YJU2</fullName>
    </recommendedName>
</protein>
<evidence type="ECO:0000256" key="1">
    <source>
        <dbReference type="ARBA" id="ARBA00004123"/>
    </source>
</evidence>
<dbReference type="Proteomes" id="UP000053342">
    <property type="component" value="Unassembled WGS sequence"/>
</dbReference>
<sequence length="311" mass="35412">MSERKVLTKYYPPDFDPSKIGRTPKHLRPTGPKTIPVRLMAPFSMKCTSCGEYIYKGRKFNARKETTDEKYLNITIYRFYIRCTRCSSEITFKTDPKNMDYTCERGAKRNFESWRNPESTELKETDEERLDRLEREEAEEAENAERNAMEELEEKMEESKREMQVADALDEIMQRNARIERGEKGSKEEDILVQVRDLAREQREAQEREDAEAARLAFESTKVAQARLEQATEAQAQNSKQIDEDATPQPPPSFEKVKKAKKPLVPGLVRKTQPTAAAAAAAAAASPVPTTTTASTKPIGLNLGDYDSDDD</sequence>
<evidence type="ECO:0000313" key="12">
    <source>
        <dbReference type="Proteomes" id="UP000053342"/>
    </source>
</evidence>
<dbReference type="InterPro" id="IPR043701">
    <property type="entry name" value="Yju2"/>
</dbReference>
<dbReference type="GO" id="GO:0071006">
    <property type="term" value="C:U2-type catalytic step 1 spliceosome"/>
    <property type="evidence" value="ECO:0007669"/>
    <property type="project" value="UniProtKB-UniRule"/>
</dbReference>
<evidence type="ECO:0000256" key="8">
    <source>
        <dbReference type="HAMAP-Rule" id="MF_03226"/>
    </source>
</evidence>
<gene>
    <name evidence="11" type="ORF">PV06_06423</name>
</gene>
<evidence type="ECO:0000256" key="10">
    <source>
        <dbReference type="SAM" id="MobiDB-lite"/>
    </source>
</evidence>
<dbReference type="OrthoDB" id="674963at2759"/>
<keyword evidence="2" id="KW-0507">mRNA processing</keyword>
<dbReference type="GO" id="GO:0000349">
    <property type="term" value="P:generation of catalytic spliceosome for first transesterification step"/>
    <property type="evidence" value="ECO:0007669"/>
    <property type="project" value="UniProtKB-UniRule"/>
</dbReference>
<feature type="compositionally biased region" description="Low complexity" evidence="10">
    <location>
        <begin position="274"/>
        <end position="296"/>
    </location>
</feature>
<keyword evidence="3 8" id="KW-0479">Metal-binding</keyword>
<feature type="binding site" evidence="8">
    <location>
        <position position="50"/>
    </location>
    <ligand>
        <name>Zn(2+)</name>
        <dbReference type="ChEBI" id="CHEBI:29105"/>
    </ligand>
</feature>
<comment type="subunit">
    <text evidence="8">Component of the spliceosome. Present in the activated B complex, the catalytically activated B* complex which catalyzes the branching, the catalytic step 1 C complex catalyzing the exon ligation, and the postcatalytic P complex containing the ligated exons (mRNA) and the excised lariat intron.</text>
</comment>
<evidence type="ECO:0000256" key="6">
    <source>
        <dbReference type="ARBA" id="ARBA00023187"/>
    </source>
</evidence>
<keyword evidence="6" id="KW-0508">mRNA splicing</keyword>
<dbReference type="GeneID" id="27358497"/>
<evidence type="ECO:0000256" key="9">
    <source>
        <dbReference type="SAM" id="Coils"/>
    </source>
</evidence>
<organism evidence="11 12">
    <name type="scientific">Exophiala oligosperma</name>
    <dbReference type="NCBI Taxonomy" id="215243"/>
    <lineage>
        <taxon>Eukaryota</taxon>
        <taxon>Fungi</taxon>
        <taxon>Dikarya</taxon>
        <taxon>Ascomycota</taxon>
        <taxon>Pezizomycotina</taxon>
        <taxon>Eurotiomycetes</taxon>
        <taxon>Chaetothyriomycetidae</taxon>
        <taxon>Chaetothyriales</taxon>
        <taxon>Herpotrichiellaceae</taxon>
        <taxon>Exophiala</taxon>
    </lineage>
</organism>
<comment type="subcellular location">
    <subcellularLocation>
        <location evidence="1 8">Nucleus</location>
    </subcellularLocation>
</comment>
<evidence type="ECO:0000256" key="2">
    <source>
        <dbReference type="ARBA" id="ARBA00022664"/>
    </source>
</evidence>
<dbReference type="VEuPathDB" id="FungiDB:PV06_06423"/>
<keyword evidence="7 8" id="KW-0539">Nucleus</keyword>
<dbReference type="InterPro" id="IPR007590">
    <property type="entry name" value="Saf4/Yju2"/>
</dbReference>
<dbReference type="PANTHER" id="PTHR12111:SF1">
    <property type="entry name" value="SPLICING FACTOR YJU2"/>
    <property type="match status" value="1"/>
</dbReference>
<reference evidence="11 12" key="1">
    <citation type="submission" date="2015-01" db="EMBL/GenBank/DDBJ databases">
        <title>The Genome Sequence of Exophiala oligosperma CBS72588.</title>
        <authorList>
            <consortium name="The Broad Institute Genomics Platform"/>
            <person name="Cuomo C."/>
            <person name="de Hoog S."/>
            <person name="Gorbushina A."/>
            <person name="Stielow B."/>
            <person name="Teixiera M."/>
            <person name="Abouelleil A."/>
            <person name="Chapman S.B."/>
            <person name="Priest M."/>
            <person name="Young S.K."/>
            <person name="Wortman J."/>
            <person name="Nusbaum C."/>
            <person name="Birren B."/>
        </authorList>
    </citation>
    <scope>NUCLEOTIDE SEQUENCE [LARGE SCALE GENOMIC DNA]</scope>
    <source>
        <strain evidence="11 12">CBS 72588</strain>
    </source>
</reference>
<dbReference type="AlphaFoldDB" id="A0A0D2E538"/>
<dbReference type="RefSeq" id="XP_016263140.1">
    <property type="nucleotide sequence ID" value="XM_016407536.1"/>
</dbReference>
<feature type="binding site" evidence="8">
    <location>
        <position position="86"/>
    </location>
    <ligand>
        <name>Zn(2+)</name>
        <dbReference type="ChEBI" id="CHEBI:29105"/>
    </ligand>
</feature>
<feature type="binding site" evidence="8">
    <location>
        <position position="83"/>
    </location>
    <ligand>
        <name>Zn(2+)</name>
        <dbReference type="ChEBI" id="CHEBI:29105"/>
    </ligand>
</feature>
<feature type="coiled-coil region" evidence="9">
    <location>
        <begin position="116"/>
        <end position="169"/>
    </location>
</feature>
<dbReference type="Pfam" id="PF04502">
    <property type="entry name" value="Saf4_Yju2"/>
    <property type="match status" value="1"/>
</dbReference>
<feature type="region of interest" description="Disordered" evidence="10">
    <location>
        <begin position="227"/>
        <end position="311"/>
    </location>
</feature>
<dbReference type="HAMAP" id="MF_03226">
    <property type="entry name" value="YJU2"/>
    <property type="match status" value="1"/>
</dbReference>
<keyword evidence="9" id="KW-0175">Coiled coil</keyword>
<keyword evidence="12" id="KW-1185">Reference proteome</keyword>
<evidence type="ECO:0000313" key="11">
    <source>
        <dbReference type="EMBL" id="KIW42924.1"/>
    </source>
</evidence>
<evidence type="ECO:0000256" key="4">
    <source>
        <dbReference type="ARBA" id="ARBA00022728"/>
    </source>
</evidence>
<evidence type="ECO:0000256" key="7">
    <source>
        <dbReference type="ARBA" id="ARBA00023242"/>
    </source>
</evidence>
<keyword evidence="5 8" id="KW-0862">Zinc</keyword>